<evidence type="ECO:0000256" key="1">
    <source>
        <dbReference type="SAM" id="Phobius"/>
    </source>
</evidence>
<dbReference type="OrthoDB" id="6250713at2759"/>
<reference evidence="2" key="1">
    <citation type="submission" date="2019-07" db="EMBL/GenBank/DDBJ databases">
        <title>Annotation for the trematode Paragonimus miyazaki's.</title>
        <authorList>
            <person name="Choi Y.-J."/>
        </authorList>
    </citation>
    <scope>NUCLEOTIDE SEQUENCE</scope>
    <source>
        <strain evidence="2">Japan</strain>
    </source>
</reference>
<proteinExistence type="predicted"/>
<accession>A0A8S9YI24</accession>
<comment type="caution">
    <text evidence="2">The sequence shown here is derived from an EMBL/GenBank/DDBJ whole genome shotgun (WGS) entry which is preliminary data.</text>
</comment>
<keyword evidence="1" id="KW-0812">Transmembrane</keyword>
<sequence>KLFYVTIDVPITASTVGVHQLSLLGPANRRANGQTAKNNLLTKSPEVSVKMKNYATALPQAEVICNGLRDYCTIMRMPGNTLLCHREEIIAHMTAKPVHTVKVKFPVWLIYVAFIISLIVIIVLTALAIIKLRKRMRRLVSARTATYSKYRPEG</sequence>
<protein>
    <submittedName>
        <fullName evidence="2">Uncharacterized protein</fullName>
    </submittedName>
</protein>
<dbReference type="AlphaFoldDB" id="A0A8S9YI24"/>
<evidence type="ECO:0000313" key="2">
    <source>
        <dbReference type="EMBL" id="KAF7237642.1"/>
    </source>
</evidence>
<organism evidence="2 3">
    <name type="scientific">Paragonimus skrjabini miyazakii</name>
    <dbReference type="NCBI Taxonomy" id="59628"/>
    <lineage>
        <taxon>Eukaryota</taxon>
        <taxon>Metazoa</taxon>
        <taxon>Spiralia</taxon>
        <taxon>Lophotrochozoa</taxon>
        <taxon>Platyhelminthes</taxon>
        <taxon>Trematoda</taxon>
        <taxon>Digenea</taxon>
        <taxon>Plagiorchiida</taxon>
        <taxon>Troglotremata</taxon>
        <taxon>Troglotrematidae</taxon>
        <taxon>Paragonimus</taxon>
    </lineage>
</organism>
<keyword evidence="1" id="KW-1133">Transmembrane helix</keyword>
<name>A0A8S9YI24_9TREM</name>
<keyword evidence="1" id="KW-0472">Membrane</keyword>
<evidence type="ECO:0000313" key="3">
    <source>
        <dbReference type="Proteomes" id="UP000822476"/>
    </source>
</evidence>
<feature type="transmembrane region" description="Helical" evidence="1">
    <location>
        <begin position="108"/>
        <end position="130"/>
    </location>
</feature>
<dbReference type="EMBL" id="JTDE01007728">
    <property type="protein sequence ID" value="KAF7237642.1"/>
    <property type="molecule type" value="Genomic_DNA"/>
</dbReference>
<feature type="non-terminal residue" evidence="2">
    <location>
        <position position="1"/>
    </location>
</feature>
<dbReference type="Proteomes" id="UP000822476">
    <property type="component" value="Unassembled WGS sequence"/>
</dbReference>
<keyword evidence="3" id="KW-1185">Reference proteome</keyword>
<gene>
    <name evidence="2" type="ORF">EG68_10724</name>
</gene>